<dbReference type="STRING" id="1548.CSCA_1974"/>
<dbReference type="InterPro" id="IPR005116">
    <property type="entry name" value="Transp-assoc_OB_typ1"/>
</dbReference>
<dbReference type="HOGENOM" id="CLU_1544975_0_0_9"/>
<keyword evidence="1 2" id="KW-0500">Molybdenum</keyword>
<evidence type="ECO:0000313" key="5">
    <source>
        <dbReference type="Proteomes" id="UP000033115"/>
    </source>
</evidence>
<proteinExistence type="predicted"/>
<dbReference type="EMBL" id="CP009933">
    <property type="protein sequence ID" value="AKA69099.1"/>
    <property type="molecule type" value="Genomic_DNA"/>
</dbReference>
<dbReference type="SUPFAM" id="SSF50331">
    <property type="entry name" value="MOP-like"/>
    <property type="match status" value="1"/>
</dbReference>
<dbReference type="PROSITE" id="PS51866">
    <property type="entry name" value="MOP"/>
    <property type="match status" value="1"/>
</dbReference>
<dbReference type="KEGG" id="csq:CSCA_1974"/>
<accession>A0A0E3JYN3</accession>
<protein>
    <submittedName>
        <fullName evidence="4">DNA binding domain-containing protein</fullName>
    </submittedName>
</protein>
<gene>
    <name evidence="4" type="ORF">CSCA_1974</name>
</gene>
<dbReference type="RefSeq" id="WP_029160419.1">
    <property type="nucleotide sequence ID" value="NZ_CP009933.1"/>
</dbReference>
<dbReference type="Gene3D" id="2.40.50.100">
    <property type="match status" value="1"/>
</dbReference>
<dbReference type="AlphaFoldDB" id="A0A0E3JYN3"/>
<name>A0A0E3JYN3_CLOSL</name>
<evidence type="ECO:0000256" key="2">
    <source>
        <dbReference type="PROSITE-ProRule" id="PRU01213"/>
    </source>
</evidence>
<feature type="domain" description="Mop" evidence="3">
    <location>
        <begin position="109"/>
        <end position="173"/>
    </location>
</feature>
<dbReference type="InterPro" id="IPR008995">
    <property type="entry name" value="Mo/tungstate-bd_C_term_dom"/>
</dbReference>
<evidence type="ECO:0000256" key="1">
    <source>
        <dbReference type="ARBA" id="ARBA00022505"/>
    </source>
</evidence>
<evidence type="ECO:0000313" key="4">
    <source>
        <dbReference type="EMBL" id="AKA69099.1"/>
    </source>
</evidence>
<dbReference type="InterPro" id="IPR010093">
    <property type="entry name" value="SinI_DNA-bd"/>
</dbReference>
<organism evidence="4 5">
    <name type="scientific">Clostridium scatologenes</name>
    <dbReference type="NCBI Taxonomy" id="1548"/>
    <lineage>
        <taxon>Bacteria</taxon>
        <taxon>Bacillati</taxon>
        <taxon>Bacillota</taxon>
        <taxon>Clostridia</taxon>
        <taxon>Eubacteriales</taxon>
        <taxon>Clostridiaceae</taxon>
        <taxon>Clostridium</taxon>
    </lineage>
</organism>
<dbReference type="Proteomes" id="UP000033115">
    <property type="component" value="Chromosome"/>
</dbReference>
<keyword evidence="5" id="KW-1185">Reference proteome</keyword>
<dbReference type="InterPro" id="IPR041657">
    <property type="entry name" value="HTH_17"/>
</dbReference>
<dbReference type="GO" id="GO:0003677">
    <property type="term" value="F:DNA binding"/>
    <property type="evidence" value="ECO:0007669"/>
    <property type="project" value="InterPro"/>
</dbReference>
<sequence length="173" mass="19451">MNEEILYKPEEIAQKLKLTKGTIYEMIKRGELQAHHIGRYIRISDTQFKAYLLKARGYENIYEATLSTKNDETFANVGSVSIHVSTILEGNVKISIRPENIILARGTFISSARNLLKGKVIDIIIVDNSALVVVDIGIPIKALITTKSLNEMNIKKDTDIHVVFKTMSVSVYK</sequence>
<dbReference type="Pfam" id="PF03459">
    <property type="entry name" value="TOBE"/>
    <property type="match status" value="1"/>
</dbReference>
<evidence type="ECO:0000259" key="3">
    <source>
        <dbReference type="PROSITE" id="PS51866"/>
    </source>
</evidence>
<dbReference type="NCBIfam" id="TIGR01764">
    <property type="entry name" value="excise"/>
    <property type="match status" value="1"/>
</dbReference>
<dbReference type="Pfam" id="PF12728">
    <property type="entry name" value="HTH_17"/>
    <property type="match status" value="1"/>
</dbReference>
<dbReference type="InterPro" id="IPR004606">
    <property type="entry name" value="Mop_domain"/>
</dbReference>
<reference evidence="4 5" key="1">
    <citation type="journal article" date="2015" name="J. Biotechnol.">
        <title>Complete genome sequence of a malodorant-producing acetogen, Clostridium scatologenes ATCC 25775(T).</title>
        <authorList>
            <person name="Zhu Z."/>
            <person name="Guo T."/>
            <person name="Zheng H."/>
            <person name="Song T."/>
            <person name="Ouyang P."/>
            <person name="Xie J."/>
        </authorList>
    </citation>
    <scope>NUCLEOTIDE SEQUENCE [LARGE SCALE GENOMIC DNA]</scope>
    <source>
        <strain evidence="4 5">ATCC 25775</strain>
    </source>
</reference>
<dbReference type="GO" id="GO:0015689">
    <property type="term" value="P:molybdate ion transport"/>
    <property type="evidence" value="ECO:0007669"/>
    <property type="project" value="InterPro"/>
</dbReference>